<proteinExistence type="predicted"/>
<name>A0A921EYA2_9LACO</name>
<accession>A0A921EYA2</accession>
<comment type="caution">
    <text evidence="2">The sequence shown here is derived from an EMBL/GenBank/DDBJ whole genome shotgun (WGS) entry which is preliminary data.</text>
</comment>
<evidence type="ECO:0000313" key="2">
    <source>
        <dbReference type="EMBL" id="HJE86418.1"/>
    </source>
</evidence>
<feature type="chain" id="PRO_5039104629" description="Lipoprotein" evidence="1">
    <location>
        <begin position="20"/>
        <end position="268"/>
    </location>
</feature>
<dbReference type="PROSITE" id="PS51257">
    <property type="entry name" value="PROKAR_LIPOPROTEIN"/>
    <property type="match status" value="1"/>
</dbReference>
<reference evidence="2" key="1">
    <citation type="journal article" date="2021" name="PeerJ">
        <title>Extensive microbial diversity within the chicken gut microbiome revealed by metagenomics and culture.</title>
        <authorList>
            <person name="Gilroy R."/>
            <person name="Ravi A."/>
            <person name="Getino M."/>
            <person name="Pursley I."/>
            <person name="Horton D.L."/>
            <person name="Alikhan N.F."/>
            <person name="Baker D."/>
            <person name="Gharbi K."/>
            <person name="Hall N."/>
            <person name="Watson M."/>
            <person name="Adriaenssens E.M."/>
            <person name="Foster-Nyarko E."/>
            <person name="Jarju S."/>
            <person name="Secka A."/>
            <person name="Antonio M."/>
            <person name="Oren A."/>
            <person name="Chaudhuri R.R."/>
            <person name="La Ragione R."/>
            <person name="Hildebrand F."/>
            <person name="Pallen M.J."/>
        </authorList>
    </citation>
    <scope>NUCLEOTIDE SEQUENCE</scope>
    <source>
        <strain evidence="2">CHK173-2145</strain>
    </source>
</reference>
<dbReference type="EMBL" id="DYXN01000031">
    <property type="protein sequence ID" value="HJE86418.1"/>
    <property type="molecule type" value="Genomic_DNA"/>
</dbReference>
<dbReference type="AlphaFoldDB" id="A0A921EYA2"/>
<evidence type="ECO:0000256" key="1">
    <source>
        <dbReference type="SAM" id="SignalP"/>
    </source>
</evidence>
<protein>
    <recommendedName>
        <fullName evidence="4">Lipoprotein</fullName>
    </recommendedName>
</protein>
<sequence length="268" mass="30541">MKKKVVLGVITLVALSLGACGNKTVGNQKKVGNSDVAFGQAARTSHACAWYVTKSKALPQSNTPLQAIVITQNGRALAFRVPGSFTLRAATKLSIRQLRQKGPTLARQDFTQKRRTLIALTRRELATEEQNLRRNQDATVVSFATIKTDKRLIRSYQRQLKKLQETKFKQPRALRFSVTVIRKNRENQERIKVRTYDFVEAVTRTNNQTFRYQKTRHNIFTVPYTHTSEKTVQVGRATLGYYQNSHGDYSDYALTKLKTPNTKVKFDS</sequence>
<keyword evidence="1" id="KW-0732">Signal</keyword>
<organism evidence="2 3">
    <name type="scientific">Levilactobacillus hammesii</name>
    <dbReference type="NCBI Taxonomy" id="267633"/>
    <lineage>
        <taxon>Bacteria</taxon>
        <taxon>Bacillati</taxon>
        <taxon>Bacillota</taxon>
        <taxon>Bacilli</taxon>
        <taxon>Lactobacillales</taxon>
        <taxon>Lactobacillaceae</taxon>
        <taxon>Levilactobacillus</taxon>
    </lineage>
</organism>
<reference evidence="2" key="2">
    <citation type="submission" date="2021-09" db="EMBL/GenBank/DDBJ databases">
        <authorList>
            <person name="Gilroy R."/>
        </authorList>
    </citation>
    <scope>NUCLEOTIDE SEQUENCE</scope>
    <source>
        <strain evidence="2">CHK173-2145</strain>
    </source>
</reference>
<evidence type="ECO:0000313" key="3">
    <source>
        <dbReference type="Proteomes" id="UP000721920"/>
    </source>
</evidence>
<dbReference type="Proteomes" id="UP000721920">
    <property type="component" value="Unassembled WGS sequence"/>
</dbReference>
<feature type="signal peptide" evidence="1">
    <location>
        <begin position="1"/>
        <end position="19"/>
    </location>
</feature>
<evidence type="ECO:0008006" key="4">
    <source>
        <dbReference type="Google" id="ProtNLM"/>
    </source>
</evidence>
<gene>
    <name evidence="2" type="ORF">K8U88_02420</name>
</gene>